<feature type="domain" description="C2" evidence="1">
    <location>
        <begin position="1"/>
        <end position="104"/>
    </location>
</feature>
<evidence type="ECO:0000259" key="1">
    <source>
        <dbReference type="PROSITE" id="PS50004"/>
    </source>
</evidence>
<accession>A0ABQ8KSB1</accession>
<dbReference type="GeneID" id="72002110"/>
<dbReference type="RefSeq" id="XP_047782753.1">
    <property type="nucleotide sequence ID" value="XM_047921378.1"/>
</dbReference>
<dbReference type="Pfam" id="PF00168">
    <property type="entry name" value="C2"/>
    <property type="match status" value="1"/>
</dbReference>
<name>A0ABQ8KSB1_9APHY</name>
<comment type="caution">
    <text evidence="2">The sequence shown here is derived from an EMBL/GenBank/DDBJ whole genome shotgun (WGS) entry which is preliminary data.</text>
</comment>
<dbReference type="SMART" id="SM00239">
    <property type="entry name" value="C2"/>
    <property type="match status" value="1"/>
</dbReference>
<evidence type="ECO:0000313" key="2">
    <source>
        <dbReference type="EMBL" id="KAH9841454.1"/>
    </source>
</evidence>
<dbReference type="CDD" id="cd00030">
    <property type="entry name" value="C2"/>
    <property type="match status" value="1"/>
</dbReference>
<sequence length="425" mass="48300">MAFFDVTFYFHSASGLPKMDMVGNGDPYFVARLDGKVEYISSVKENTRSPVWNEPWRIKNVPQGAVLGIELADKDNKGMTDDYIGHLRVDVTSGEKEVQITEDKPLRRHRGTFQLKIDLVLSTDPEAHEYPYEFDGPIRYSLHYSPTMGRLTSADSRLYATWKIYLRGVRRCFGDEVQFWTSKARRTFEGPASAAVRSVKHTAHRMLYAHAISNTFGVLEKPRDLFHLLHRHSAPGTDGASAQAPFAHRIKPAVYTYVISVDDDSMRFSETGARYLVNMVSKHWLHSDCATAVRFAGEFHPRPEGGWDKFSDDMRDEDVRWELVIDNNSGTYAPKKELLPALKRVLEMNLLGFTILALDRDDPEVARSSEACRVYATTKRGVSVEDLQPSAPPGHKTLFEYASEHLHMRHPSRLIPETRHVDTAT</sequence>
<keyword evidence="3" id="KW-1185">Reference proteome</keyword>
<dbReference type="InterPro" id="IPR035892">
    <property type="entry name" value="C2_domain_sf"/>
</dbReference>
<evidence type="ECO:0000313" key="3">
    <source>
        <dbReference type="Proteomes" id="UP000814176"/>
    </source>
</evidence>
<dbReference type="EMBL" id="JADCUA010000003">
    <property type="protein sequence ID" value="KAH9841454.1"/>
    <property type="molecule type" value="Genomic_DNA"/>
</dbReference>
<reference evidence="2 3" key="1">
    <citation type="journal article" date="2021" name="Environ. Microbiol.">
        <title>Gene family expansions and transcriptome signatures uncover fungal adaptations to wood decay.</title>
        <authorList>
            <person name="Hage H."/>
            <person name="Miyauchi S."/>
            <person name="Viragh M."/>
            <person name="Drula E."/>
            <person name="Min B."/>
            <person name="Chaduli D."/>
            <person name="Navarro D."/>
            <person name="Favel A."/>
            <person name="Norest M."/>
            <person name="Lesage-Meessen L."/>
            <person name="Balint B."/>
            <person name="Merenyi Z."/>
            <person name="de Eugenio L."/>
            <person name="Morin E."/>
            <person name="Martinez A.T."/>
            <person name="Baldrian P."/>
            <person name="Stursova M."/>
            <person name="Martinez M.J."/>
            <person name="Novotny C."/>
            <person name="Magnuson J.K."/>
            <person name="Spatafora J.W."/>
            <person name="Maurice S."/>
            <person name="Pangilinan J."/>
            <person name="Andreopoulos W."/>
            <person name="LaButti K."/>
            <person name="Hundley H."/>
            <person name="Na H."/>
            <person name="Kuo A."/>
            <person name="Barry K."/>
            <person name="Lipzen A."/>
            <person name="Henrissat B."/>
            <person name="Riley R."/>
            <person name="Ahrendt S."/>
            <person name="Nagy L.G."/>
            <person name="Grigoriev I.V."/>
            <person name="Martin F."/>
            <person name="Rosso M.N."/>
        </authorList>
    </citation>
    <scope>NUCLEOTIDE SEQUENCE [LARGE SCALE GENOMIC DNA]</scope>
    <source>
        <strain evidence="2 3">CIRM-BRFM 1785</strain>
    </source>
</reference>
<gene>
    <name evidence="2" type="ORF">C8Q71DRAFT_720648</name>
</gene>
<organism evidence="2 3">
    <name type="scientific">Rhodofomes roseus</name>
    <dbReference type="NCBI Taxonomy" id="34475"/>
    <lineage>
        <taxon>Eukaryota</taxon>
        <taxon>Fungi</taxon>
        <taxon>Dikarya</taxon>
        <taxon>Basidiomycota</taxon>
        <taxon>Agaricomycotina</taxon>
        <taxon>Agaricomycetes</taxon>
        <taxon>Polyporales</taxon>
        <taxon>Rhodofomes</taxon>
    </lineage>
</organism>
<dbReference type="PROSITE" id="PS50004">
    <property type="entry name" value="C2"/>
    <property type="match status" value="1"/>
</dbReference>
<dbReference type="InterPro" id="IPR000008">
    <property type="entry name" value="C2_dom"/>
</dbReference>
<dbReference type="Proteomes" id="UP000814176">
    <property type="component" value="Unassembled WGS sequence"/>
</dbReference>
<dbReference type="PANTHER" id="PTHR47800">
    <property type="entry name" value="C2 DOMAIN-CONTAINING PROTEIN"/>
    <property type="match status" value="1"/>
</dbReference>
<dbReference type="PANTHER" id="PTHR47800:SF5">
    <property type="entry name" value="FER-1-LIKE PROTEIN 6"/>
    <property type="match status" value="1"/>
</dbReference>
<dbReference type="Gene3D" id="2.60.40.150">
    <property type="entry name" value="C2 domain"/>
    <property type="match status" value="1"/>
</dbReference>
<proteinExistence type="predicted"/>
<dbReference type="SUPFAM" id="SSF49562">
    <property type="entry name" value="C2 domain (Calcium/lipid-binding domain, CaLB)"/>
    <property type="match status" value="1"/>
</dbReference>
<protein>
    <recommendedName>
        <fullName evidence="1">C2 domain-containing protein</fullName>
    </recommendedName>
</protein>